<organism evidence="2">
    <name type="scientific">Arundo donax</name>
    <name type="common">Giant reed</name>
    <name type="synonym">Donax arundinaceus</name>
    <dbReference type="NCBI Taxonomy" id="35708"/>
    <lineage>
        <taxon>Eukaryota</taxon>
        <taxon>Viridiplantae</taxon>
        <taxon>Streptophyta</taxon>
        <taxon>Embryophyta</taxon>
        <taxon>Tracheophyta</taxon>
        <taxon>Spermatophyta</taxon>
        <taxon>Magnoliopsida</taxon>
        <taxon>Liliopsida</taxon>
        <taxon>Poales</taxon>
        <taxon>Poaceae</taxon>
        <taxon>PACMAD clade</taxon>
        <taxon>Arundinoideae</taxon>
        <taxon>Arundineae</taxon>
        <taxon>Arundo</taxon>
    </lineage>
</organism>
<dbReference type="EMBL" id="GBRH01227262">
    <property type="protein sequence ID" value="JAD70633.1"/>
    <property type="molecule type" value="Transcribed_RNA"/>
</dbReference>
<proteinExistence type="predicted"/>
<protein>
    <submittedName>
        <fullName evidence="2">Uncharacterized protein</fullName>
    </submittedName>
</protein>
<dbReference type="AlphaFoldDB" id="A0A0A9C872"/>
<sequence length="62" mass="6521">MLRLLGGVLGLVVLGGDLSRIIIDRASTACDGEVLECVTTSLMAGRMVASSWRHMAAMASAW</sequence>
<name>A0A0A9C872_ARUDO</name>
<reference evidence="2" key="2">
    <citation type="journal article" date="2015" name="Data Brief">
        <title>Shoot transcriptome of the giant reed, Arundo donax.</title>
        <authorList>
            <person name="Barrero R.A."/>
            <person name="Guerrero F.D."/>
            <person name="Moolhuijzen P."/>
            <person name="Goolsby J.A."/>
            <person name="Tidwell J."/>
            <person name="Bellgard S.E."/>
            <person name="Bellgard M.I."/>
        </authorList>
    </citation>
    <scope>NUCLEOTIDE SEQUENCE</scope>
    <source>
        <tissue evidence="2">Shoot tissue taken approximately 20 cm above the soil surface</tissue>
    </source>
</reference>
<keyword evidence="1" id="KW-0732">Signal</keyword>
<feature type="signal peptide" evidence="1">
    <location>
        <begin position="1"/>
        <end position="19"/>
    </location>
</feature>
<accession>A0A0A9C872</accession>
<evidence type="ECO:0000313" key="2">
    <source>
        <dbReference type="EMBL" id="JAD70633.1"/>
    </source>
</evidence>
<reference evidence="2" key="1">
    <citation type="submission" date="2014-09" db="EMBL/GenBank/DDBJ databases">
        <authorList>
            <person name="Magalhaes I.L.F."/>
            <person name="Oliveira U."/>
            <person name="Santos F.R."/>
            <person name="Vidigal T.H.D.A."/>
            <person name="Brescovit A.D."/>
            <person name="Santos A.J."/>
        </authorList>
    </citation>
    <scope>NUCLEOTIDE SEQUENCE</scope>
    <source>
        <tissue evidence="2">Shoot tissue taken approximately 20 cm above the soil surface</tissue>
    </source>
</reference>
<evidence type="ECO:0000256" key="1">
    <source>
        <dbReference type="SAM" id="SignalP"/>
    </source>
</evidence>
<feature type="chain" id="PRO_5002044387" evidence="1">
    <location>
        <begin position="20"/>
        <end position="62"/>
    </location>
</feature>